<dbReference type="Pfam" id="PF00035">
    <property type="entry name" value="dsrm"/>
    <property type="match status" value="1"/>
</dbReference>
<reference evidence="3" key="1">
    <citation type="submission" date="2019-12" db="UniProtKB">
        <authorList>
            <consortium name="WormBaseParasite"/>
        </authorList>
    </citation>
    <scope>IDENTIFICATION</scope>
</reference>
<feature type="domain" description="DRBM" evidence="1">
    <location>
        <begin position="2"/>
        <end position="60"/>
    </location>
</feature>
<evidence type="ECO:0000313" key="2">
    <source>
        <dbReference type="Proteomes" id="UP000046395"/>
    </source>
</evidence>
<dbReference type="SUPFAM" id="SSF54768">
    <property type="entry name" value="dsRNA-binding domain-like"/>
    <property type="match status" value="1"/>
</dbReference>
<organism evidence="2 3">
    <name type="scientific">Trichuris muris</name>
    <name type="common">Mouse whipworm</name>
    <dbReference type="NCBI Taxonomy" id="70415"/>
    <lineage>
        <taxon>Eukaryota</taxon>
        <taxon>Metazoa</taxon>
        <taxon>Ecdysozoa</taxon>
        <taxon>Nematoda</taxon>
        <taxon>Enoplea</taxon>
        <taxon>Dorylaimia</taxon>
        <taxon>Trichinellida</taxon>
        <taxon>Trichuridae</taxon>
        <taxon>Trichuris</taxon>
    </lineage>
</organism>
<dbReference type="AlphaFoldDB" id="A0A5S6QT82"/>
<evidence type="ECO:0000313" key="3">
    <source>
        <dbReference type="WBParaSite" id="TMUE_2000010344.1"/>
    </source>
</evidence>
<proteinExistence type="predicted"/>
<keyword evidence="2" id="KW-1185">Reference proteome</keyword>
<dbReference type="WBParaSite" id="TMUE_2000010344.1">
    <property type="protein sequence ID" value="TMUE_2000010344.1"/>
    <property type="gene ID" value="WBGene00295368"/>
</dbReference>
<dbReference type="InterPro" id="IPR014720">
    <property type="entry name" value="dsRBD_dom"/>
</dbReference>
<evidence type="ECO:0000259" key="1">
    <source>
        <dbReference type="Pfam" id="PF00035"/>
    </source>
</evidence>
<accession>A0A5S6QT82</accession>
<dbReference type="Proteomes" id="UP000046395">
    <property type="component" value="Unassembled WGS sequence"/>
</dbReference>
<sequence>MKHLEKYARGNGFGCEYEVNMDKSSSLVRCKVTVGEWITVTDAKSKKKAKHAAAVNILKHISVIRWKERENWGLPREEEQVEPLGFCL</sequence>
<name>A0A5S6QT82_TRIMR</name>
<protein>
    <submittedName>
        <fullName evidence="3">DRBM domain-containing protein</fullName>
    </submittedName>
</protein>
<dbReference type="Gene3D" id="3.30.160.20">
    <property type="match status" value="1"/>
</dbReference>